<comment type="subcellular location">
    <subcellularLocation>
        <location evidence="1">Membrane</location>
        <topology evidence="1">Multi-pass membrane protein</topology>
    </subcellularLocation>
</comment>
<keyword evidence="4 5" id="KW-0472">Membrane</keyword>
<feature type="transmembrane region" description="Helical" evidence="5">
    <location>
        <begin position="252"/>
        <end position="270"/>
    </location>
</feature>
<feature type="transmembrane region" description="Helical" evidence="5">
    <location>
        <begin position="131"/>
        <end position="148"/>
    </location>
</feature>
<dbReference type="GO" id="GO:0016020">
    <property type="term" value="C:membrane"/>
    <property type="evidence" value="ECO:0007669"/>
    <property type="project" value="UniProtKB-SubCell"/>
</dbReference>
<evidence type="ECO:0000256" key="2">
    <source>
        <dbReference type="ARBA" id="ARBA00022692"/>
    </source>
</evidence>
<keyword evidence="2 5" id="KW-0812">Transmembrane</keyword>
<dbReference type="AlphaFoldDB" id="A0A927H454"/>
<dbReference type="RefSeq" id="WP_190931800.1">
    <property type="nucleotide sequence ID" value="NZ_JACXJA010000054.1"/>
</dbReference>
<dbReference type="EMBL" id="JACXJA010000054">
    <property type="protein sequence ID" value="MBD2866179.1"/>
    <property type="molecule type" value="Genomic_DNA"/>
</dbReference>
<evidence type="ECO:0000256" key="1">
    <source>
        <dbReference type="ARBA" id="ARBA00004141"/>
    </source>
</evidence>
<feature type="transmembrane region" description="Helical" evidence="5">
    <location>
        <begin position="226"/>
        <end position="243"/>
    </location>
</feature>
<keyword evidence="7" id="KW-0436">Ligase</keyword>
<organism evidence="7 8">
    <name type="scientific">Paenibacillus oceani</name>
    <dbReference type="NCBI Taxonomy" id="2772510"/>
    <lineage>
        <taxon>Bacteria</taxon>
        <taxon>Bacillati</taxon>
        <taxon>Bacillota</taxon>
        <taxon>Bacilli</taxon>
        <taxon>Bacillales</taxon>
        <taxon>Paenibacillaceae</taxon>
        <taxon>Paenibacillus</taxon>
    </lineage>
</organism>
<evidence type="ECO:0000256" key="4">
    <source>
        <dbReference type="ARBA" id="ARBA00023136"/>
    </source>
</evidence>
<feature type="domain" description="O-antigen ligase-related" evidence="6">
    <location>
        <begin position="210"/>
        <end position="369"/>
    </location>
</feature>
<evidence type="ECO:0000259" key="6">
    <source>
        <dbReference type="Pfam" id="PF04932"/>
    </source>
</evidence>
<proteinExistence type="predicted"/>
<dbReference type="Pfam" id="PF04932">
    <property type="entry name" value="Wzy_C"/>
    <property type="match status" value="1"/>
</dbReference>
<evidence type="ECO:0000313" key="7">
    <source>
        <dbReference type="EMBL" id="MBD2866179.1"/>
    </source>
</evidence>
<accession>A0A927H454</accession>
<feature type="transmembrane region" description="Helical" evidence="5">
    <location>
        <begin position="106"/>
        <end position="124"/>
    </location>
</feature>
<feature type="transmembrane region" description="Helical" evidence="5">
    <location>
        <begin position="205"/>
        <end position="220"/>
    </location>
</feature>
<keyword evidence="8" id="KW-1185">Reference proteome</keyword>
<dbReference type="PANTHER" id="PTHR37422:SF13">
    <property type="entry name" value="LIPOPOLYSACCHARIDE BIOSYNTHESIS PROTEIN PA4999-RELATED"/>
    <property type="match status" value="1"/>
</dbReference>
<feature type="transmembrane region" description="Helical" evidence="5">
    <location>
        <begin position="392"/>
        <end position="410"/>
    </location>
</feature>
<evidence type="ECO:0000256" key="3">
    <source>
        <dbReference type="ARBA" id="ARBA00022989"/>
    </source>
</evidence>
<dbReference type="GO" id="GO:0016874">
    <property type="term" value="F:ligase activity"/>
    <property type="evidence" value="ECO:0007669"/>
    <property type="project" value="UniProtKB-KW"/>
</dbReference>
<name>A0A927H454_9BACL</name>
<reference evidence="7" key="1">
    <citation type="submission" date="2020-09" db="EMBL/GenBank/DDBJ databases">
        <title>A novel bacterium of genus Paenibacillus, isolated from South China Sea.</title>
        <authorList>
            <person name="Huang H."/>
            <person name="Mo K."/>
            <person name="Hu Y."/>
        </authorList>
    </citation>
    <scope>NUCLEOTIDE SEQUENCE</scope>
    <source>
        <strain evidence="7">IB182363</strain>
    </source>
</reference>
<keyword evidence="3 5" id="KW-1133">Transmembrane helix</keyword>
<sequence>MDLSMRDRTISVIFCLFVTIYPFLIISWEKTFYYTNVKAYYLIGFSILLCALISLFSDKRKISNVQLEQLGKAEWLLLLLLLLVGVSTVQSLQISLVGYLTEHNGILVMFSYALLFMIASRFVHPDWHQKIINFLAISASLCSVYGIAQHYGTNLLSQDIVMDYAYKNRSFSFFDNPDYFGAFLVLAVIMVFTLYLAADKRINELLYLFILCLLGVALLGSETRSAWLGSLIGLLMLSVLVAWKRKDLWKKWIAVFIVIILTFVVMNIFSQQDYLARAKSIVEDVHKIATNVDSNTAGATRWYIWKITLPLIKEYFWFGSGPNTFHLVFHPGIDPDFWKYLSGGPIYDVNNDYLHIALTLGVPALMVYLLFLAVILYNGFHSAKVLSGERQIIAYGCLAAITGYLVQAFFNISVVSVAPYFWIILGISYSYTVTSNK</sequence>
<protein>
    <submittedName>
        <fullName evidence="7">O-antigen ligase family protein</fullName>
    </submittedName>
</protein>
<dbReference type="Proteomes" id="UP000639396">
    <property type="component" value="Unassembled WGS sequence"/>
</dbReference>
<feature type="transmembrane region" description="Helical" evidence="5">
    <location>
        <begin position="416"/>
        <end position="434"/>
    </location>
</feature>
<dbReference type="InterPro" id="IPR007016">
    <property type="entry name" value="O-antigen_ligase-rel_domated"/>
</dbReference>
<feature type="transmembrane region" description="Helical" evidence="5">
    <location>
        <begin position="76"/>
        <end position="100"/>
    </location>
</feature>
<evidence type="ECO:0000313" key="8">
    <source>
        <dbReference type="Proteomes" id="UP000639396"/>
    </source>
</evidence>
<feature type="transmembrane region" description="Helical" evidence="5">
    <location>
        <begin position="179"/>
        <end position="198"/>
    </location>
</feature>
<dbReference type="PANTHER" id="PTHR37422">
    <property type="entry name" value="TEICHURONIC ACID BIOSYNTHESIS PROTEIN TUAE"/>
    <property type="match status" value="1"/>
</dbReference>
<gene>
    <name evidence="7" type="ORF">IDH45_29815</name>
</gene>
<evidence type="ECO:0000256" key="5">
    <source>
        <dbReference type="SAM" id="Phobius"/>
    </source>
</evidence>
<feature type="transmembrane region" description="Helical" evidence="5">
    <location>
        <begin position="353"/>
        <end position="380"/>
    </location>
</feature>
<comment type="caution">
    <text evidence="7">The sequence shown here is derived from an EMBL/GenBank/DDBJ whole genome shotgun (WGS) entry which is preliminary data.</text>
</comment>
<dbReference type="InterPro" id="IPR051533">
    <property type="entry name" value="WaaL-like"/>
</dbReference>
<feature type="transmembrane region" description="Helical" evidence="5">
    <location>
        <begin position="9"/>
        <end position="27"/>
    </location>
</feature>
<feature type="transmembrane region" description="Helical" evidence="5">
    <location>
        <begin position="39"/>
        <end position="56"/>
    </location>
</feature>